<accession>A0A3N6LXQ7</accession>
<feature type="domain" description="DUF7344" evidence="1">
    <location>
        <begin position="25"/>
        <end position="101"/>
    </location>
</feature>
<evidence type="ECO:0000313" key="3">
    <source>
        <dbReference type="Proteomes" id="UP000282323"/>
    </source>
</evidence>
<evidence type="ECO:0000259" key="1">
    <source>
        <dbReference type="Pfam" id="PF24035"/>
    </source>
</evidence>
<comment type="caution">
    <text evidence="2">The sequence shown here is derived from an EMBL/GenBank/DDBJ whole genome shotgun (WGS) entry which is preliminary data.</text>
</comment>
<dbReference type="EMBL" id="REGA01000012">
    <property type="protein sequence ID" value="RQG93777.1"/>
    <property type="molecule type" value="Genomic_DNA"/>
</dbReference>
<gene>
    <name evidence="2" type="ORF">EA473_13715</name>
</gene>
<organism evidence="2 3">
    <name type="scientific">Natrarchaeobius chitinivorans</name>
    <dbReference type="NCBI Taxonomy" id="1679083"/>
    <lineage>
        <taxon>Archaea</taxon>
        <taxon>Methanobacteriati</taxon>
        <taxon>Methanobacteriota</taxon>
        <taxon>Stenosarchaea group</taxon>
        <taxon>Halobacteria</taxon>
        <taxon>Halobacteriales</taxon>
        <taxon>Natrialbaceae</taxon>
        <taxon>Natrarchaeobius</taxon>
    </lineage>
</organism>
<sequence length="120" mass="13256">MDDDLGPVGVLEEADTHLSVDELLRLLSVPATRLTIIYLYDHPDTTADQLAAIIAANDAVSEASMATESEYDRARTHLYHSTLPRLEDHGFLEFDPKAGTVAKRNVPEPIYTFLGVDTDE</sequence>
<dbReference type="OrthoDB" id="247722at2157"/>
<dbReference type="AlphaFoldDB" id="A0A3N6LXQ7"/>
<reference evidence="2 3" key="1">
    <citation type="submission" date="2018-10" db="EMBL/GenBank/DDBJ databases">
        <title>Natrarchaeobius chitinivorans gen. nov., sp. nov., and Natrarchaeobius haloalkaliphilus sp. nov., alkaliphilic, chitin-utilizing haloarchaea from hypersaline alkaline lakes.</title>
        <authorList>
            <person name="Sorokin D.Y."/>
            <person name="Elcheninov A.G."/>
            <person name="Kostrikina N.A."/>
            <person name="Bale N.J."/>
            <person name="Sinninghe Damste J.S."/>
            <person name="Khijniak T.V."/>
            <person name="Kublanov I.V."/>
            <person name="Toshchakov S.V."/>
        </authorList>
    </citation>
    <scope>NUCLEOTIDE SEQUENCE [LARGE SCALE GENOMIC DNA]</scope>
    <source>
        <strain evidence="2 3">AArcht4T</strain>
    </source>
</reference>
<proteinExistence type="predicted"/>
<dbReference type="Pfam" id="PF24035">
    <property type="entry name" value="DUF7344"/>
    <property type="match status" value="1"/>
</dbReference>
<dbReference type="RefSeq" id="WP_124196178.1">
    <property type="nucleotide sequence ID" value="NZ_REGA01000012.1"/>
</dbReference>
<keyword evidence="3" id="KW-1185">Reference proteome</keyword>
<name>A0A3N6LXQ7_NATCH</name>
<dbReference type="Proteomes" id="UP000282323">
    <property type="component" value="Unassembled WGS sequence"/>
</dbReference>
<protein>
    <recommendedName>
        <fullName evidence="1">DUF7344 domain-containing protein</fullName>
    </recommendedName>
</protein>
<dbReference type="InterPro" id="IPR055768">
    <property type="entry name" value="DUF7344"/>
</dbReference>
<evidence type="ECO:0000313" key="2">
    <source>
        <dbReference type="EMBL" id="RQG93777.1"/>
    </source>
</evidence>